<comment type="caution">
    <text evidence="1">The sequence shown here is derived from an EMBL/GenBank/DDBJ whole genome shotgun (WGS) entry which is preliminary data.</text>
</comment>
<accession>A0A9X1RKK4</accession>
<dbReference type="EMBL" id="JAKLJA010000001">
    <property type="protein sequence ID" value="MCG5072185.1"/>
    <property type="molecule type" value="Genomic_DNA"/>
</dbReference>
<evidence type="ECO:0000313" key="1">
    <source>
        <dbReference type="EMBL" id="MCG5072185.1"/>
    </source>
</evidence>
<organism evidence="1 2">
    <name type="scientific">Paraburkholderia tagetis</name>
    <dbReference type="NCBI Taxonomy" id="2913261"/>
    <lineage>
        <taxon>Bacteria</taxon>
        <taxon>Pseudomonadati</taxon>
        <taxon>Pseudomonadota</taxon>
        <taxon>Betaproteobacteria</taxon>
        <taxon>Burkholderiales</taxon>
        <taxon>Burkholderiaceae</taxon>
        <taxon>Paraburkholderia</taxon>
    </lineage>
</organism>
<keyword evidence="2" id="KW-1185">Reference proteome</keyword>
<reference evidence="1" key="1">
    <citation type="submission" date="2022-01" db="EMBL/GenBank/DDBJ databases">
        <title>Genome sequence and assembly of Parabukholderia sp. RG36.</title>
        <authorList>
            <person name="Chhetri G."/>
        </authorList>
    </citation>
    <scope>NUCLEOTIDE SEQUENCE</scope>
    <source>
        <strain evidence="1">RG36</strain>
    </source>
</reference>
<name>A0A9X1RKK4_9BURK</name>
<dbReference type="RefSeq" id="WP_238461940.1">
    <property type="nucleotide sequence ID" value="NZ_JAKLJA010000001.1"/>
</dbReference>
<protein>
    <submittedName>
        <fullName evidence="1">Uncharacterized protein</fullName>
    </submittedName>
</protein>
<proteinExistence type="predicted"/>
<evidence type="ECO:0000313" key="2">
    <source>
        <dbReference type="Proteomes" id="UP001139308"/>
    </source>
</evidence>
<gene>
    <name evidence="1" type="ORF">L5014_02220</name>
</gene>
<dbReference type="AlphaFoldDB" id="A0A9X1RKK4"/>
<dbReference type="Proteomes" id="UP001139308">
    <property type="component" value="Unassembled WGS sequence"/>
</dbReference>
<sequence length="88" mass="9894">MAEQLLPLEPSQPMHHEAQTLEILCREARCPHIAKHEEMNPNIVVERATHLDAVAVADFEIVAPIVLTFKPFGGHRLEEQIGAERLIP</sequence>